<dbReference type="AlphaFoldDB" id="A0A8T9Q3R9"/>
<dbReference type="RefSeq" id="WP_244673862.1">
    <property type="nucleotide sequence ID" value="NZ_CP095046.1"/>
</dbReference>
<dbReference type="PANTHER" id="PTHR43118:SF1">
    <property type="entry name" value="RHAMNOGALACTURONAN LYASE (EUROFUNG)"/>
    <property type="match status" value="1"/>
</dbReference>
<name>A0A8T9Q3R9_9BACT</name>
<dbReference type="EMBL" id="CP095046">
    <property type="protein sequence ID" value="UOQ70440.1"/>
    <property type="molecule type" value="Genomic_DNA"/>
</dbReference>
<organism evidence="2 3">
    <name type="scientific">Hymenobacter cellulosilyticus</name>
    <dbReference type="NCBI Taxonomy" id="2932248"/>
    <lineage>
        <taxon>Bacteria</taxon>
        <taxon>Pseudomonadati</taxon>
        <taxon>Bacteroidota</taxon>
        <taxon>Cytophagia</taxon>
        <taxon>Cytophagales</taxon>
        <taxon>Hymenobacteraceae</taxon>
        <taxon>Hymenobacter</taxon>
    </lineage>
</organism>
<evidence type="ECO:0000313" key="2">
    <source>
        <dbReference type="EMBL" id="UOQ70440.1"/>
    </source>
</evidence>
<dbReference type="PANTHER" id="PTHR43118">
    <property type="entry name" value="RHAMNOGALACTURONAN LYASE (EUROFUNG)"/>
    <property type="match status" value="1"/>
</dbReference>
<dbReference type="KEGG" id="hcu:MUN79_17075"/>
<accession>A0A8T9Q3R9</accession>
<dbReference type="Pfam" id="PF18370">
    <property type="entry name" value="RGI_lyase"/>
    <property type="match status" value="1"/>
</dbReference>
<evidence type="ECO:0000313" key="3">
    <source>
        <dbReference type="Proteomes" id="UP000831796"/>
    </source>
</evidence>
<protein>
    <recommendedName>
        <fullName evidence="1">Rhamnogalacturonan I lyase beta-sheet domain-containing protein</fullName>
    </recommendedName>
</protein>
<dbReference type="InterPro" id="IPR034641">
    <property type="entry name" value="RGL11"/>
</dbReference>
<dbReference type="Proteomes" id="UP000831796">
    <property type="component" value="Chromosome"/>
</dbReference>
<proteinExistence type="predicted"/>
<evidence type="ECO:0000259" key="1">
    <source>
        <dbReference type="Pfam" id="PF18370"/>
    </source>
</evidence>
<dbReference type="InterPro" id="IPR041624">
    <property type="entry name" value="RGI_lyase"/>
</dbReference>
<dbReference type="InterPro" id="IPR013783">
    <property type="entry name" value="Ig-like_fold"/>
</dbReference>
<sequence>MLMAAGLSFVGAAPRGFNAYPPAAAPVQAERLGRGLVAVAQPDGRIFLSWRLLASDPATASFTLYRHLGNGQKVKLTSQPTTRTNWLDKVDVSSNAPAVAYSVELAGTKSGLVEQAAIWPQSFLRVPLRIPAGAP</sequence>
<gene>
    <name evidence="2" type="ORF">MUN79_17075</name>
</gene>
<feature type="domain" description="Rhamnogalacturonan I lyase beta-sheet" evidence="1">
    <location>
        <begin position="28"/>
        <end position="96"/>
    </location>
</feature>
<reference evidence="2" key="1">
    <citation type="submission" date="2022-04" db="EMBL/GenBank/DDBJ databases">
        <title>Hymenobacter sp. isolated from the air.</title>
        <authorList>
            <person name="Won M."/>
            <person name="Lee C.-M."/>
            <person name="Woen H.-Y."/>
            <person name="Kwon S.-W."/>
        </authorList>
    </citation>
    <scope>NUCLEOTIDE SEQUENCE</scope>
    <source>
        <strain evidence="2">5116S-3</strain>
    </source>
</reference>
<keyword evidence="3" id="KW-1185">Reference proteome</keyword>
<dbReference type="Gene3D" id="2.60.40.10">
    <property type="entry name" value="Immunoglobulins"/>
    <property type="match status" value="1"/>
</dbReference>